<dbReference type="Gene3D" id="3.30.365.10">
    <property type="entry name" value="Aldehyde oxidase/xanthine dehydrogenase, molybdopterin binding domain"/>
    <property type="match status" value="4"/>
</dbReference>
<evidence type="ECO:0000256" key="1">
    <source>
        <dbReference type="ARBA" id="ARBA00022505"/>
    </source>
</evidence>
<dbReference type="InterPro" id="IPR037165">
    <property type="entry name" value="AldOxase/xan_DH_Mopterin-bd_sf"/>
</dbReference>
<accession>A0ABP3ZBP9</accession>
<dbReference type="EMBL" id="BAAAHQ010000006">
    <property type="protein sequence ID" value="GAA0918000.1"/>
    <property type="molecule type" value="Genomic_DNA"/>
</dbReference>
<keyword evidence="2" id="KW-0560">Oxidoreductase</keyword>
<dbReference type="InterPro" id="IPR008274">
    <property type="entry name" value="AldOxase/xan_DH_MoCoBD1"/>
</dbReference>
<keyword evidence="6" id="KW-1185">Reference proteome</keyword>
<keyword evidence="1" id="KW-0500">Molybdenum</keyword>
<protein>
    <submittedName>
        <fullName evidence="5">Xanthine dehydrogenase family protein molybdopterin-binding subunit</fullName>
    </submittedName>
</protein>
<dbReference type="PANTHER" id="PTHR11908">
    <property type="entry name" value="XANTHINE DEHYDROGENASE"/>
    <property type="match status" value="1"/>
</dbReference>
<dbReference type="InterPro" id="IPR036856">
    <property type="entry name" value="Ald_Oxase/Xan_DH_a/b_sf"/>
</dbReference>
<dbReference type="InterPro" id="IPR016208">
    <property type="entry name" value="Ald_Oxase/xanthine_DH-like"/>
</dbReference>
<dbReference type="PANTHER" id="PTHR11908:SF132">
    <property type="entry name" value="ALDEHYDE OXIDASE 1-RELATED"/>
    <property type="match status" value="1"/>
</dbReference>
<dbReference type="Proteomes" id="UP001501578">
    <property type="component" value="Unassembled WGS sequence"/>
</dbReference>
<feature type="domain" description="Aldehyde oxidase/xanthine dehydrogenase a/b hammerhead" evidence="4">
    <location>
        <begin position="28"/>
        <end position="144"/>
    </location>
</feature>
<feature type="compositionally biased region" description="Polar residues" evidence="3">
    <location>
        <begin position="1"/>
        <end position="11"/>
    </location>
</feature>
<dbReference type="Pfam" id="PF02738">
    <property type="entry name" value="MoCoBD_1"/>
    <property type="match status" value="1"/>
</dbReference>
<evidence type="ECO:0000313" key="6">
    <source>
        <dbReference type="Proteomes" id="UP001501578"/>
    </source>
</evidence>
<dbReference type="Gene3D" id="3.90.1170.50">
    <property type="entry name" value="Aldehyde oxidase/xanthine dehydrogenase, a/b hammerhead"/>
    <property type="match status" value="1"/>
</dbReference>
<name>A0ABP3ZBP9_9ACTN</name>
<evidence type="ECO:0000256" key="2">
    <source>
        <dbReference type="ARBA" id="ARBA00023002"/>
    </source>
</evidence>
<evidence type="ECO:0000259" key="4">
    <source>
        <dbReference type="SMART" id="SM01008"/>
    </source>
</evidence>
<dbReference type="SMART" id="SM01008">
    <property type="entry name" value="Ald_Xan_dh_C"/>
    <property type="match status" value="1"/>
</dbReference>
<sequence length="758" mass="79834">MTETLVPTTTAPHVGRPIDRVDGPAKTTGSATFAAEFPFPGLAHASLVHAEVGRARITAIDTAQAEAVTGVITVLTHLNAPTLRPAPKFSVLDLSTIVSGTAVNYLNTDQVHWNGQPVAVVVAETYESARHAARLVGLTYEELPATVDFAAAESSAKPQKSNPMMGGGGAKGDAEAALAQAPVTVDQRYTTPELSHNALEPHATIAAWDGDKLTVYESSQSLPFMRRHLAKRLDLPEDAIRLVAPFVGGGFGGKGNVWAGTILAVLAARAAGRPVRLSLTREAVYRTVGGRTRSTQRVALGAEPGGALAAIIHTSVTRTSAVGGFPEAVTNASGHLYAAPNILLKQHVVEMDLLPNAPMRAPGEAIGTFALESAVDELAAELGLDPIDVRLRNDTDRDPLSGTPFSHRRLREAFALGAERFGWSARTPQPGSMREGRWLVGYGVAAAYHPIMMLAANLTVRLAADGTVIVRCGFHEMGMGGATVQAQIAADALGVPFEAVRVDYGDTDLPTGPMAGGSMQTASVAASLLEACAKIKTSLLALARRSGSPLRGSRADAVEARDGGLYLVGHPDQGESYASILSRAGRSHVEVSIGSDGLGSKLKFMTRFIRDQRRWVRAASGAQFCEVRVDADTGEIRLARWLGAFDIGRVANLKTATSQMRGGIVMGMGMALSEETLVDPRHGRIVNPGLAEYHIPVHADVPPIDVHFLDDPDPTMPLGLLGAGEVSITGVAAAVANAVYHATGRRVRDLPITLDKLL</sequence>
<dbReference type="RefSeq" id="WP_343948930.1">
    <property type="nucleotide sequence ID" value="NZ_BAAAHQ010000006.1"/>
</dbReference>
<reference evidence="6" key="1">
    <citation type="journal article" date="2019" name="Int. J. Syst. Evol. Microbiol.">
        <title>The Global Catalogue of Microorganisms (GCM) 10K type strain sequencing project: providing services to taxonomists for standard genome sequencing and annotation.</title>
        <authorList>
            <consortium name="The Broad Institute Genomics Platform"/>
            <consortium name="The Broad Institute Genome Sequencing Center for Infectious Disease"/>
            <person name="Wu L."/>
            <person name="Ma J."/>
        </authorList>
    </citation>
    <scope>NUCLEOTIDE SEQUENCE [LARGE SCALE GENOMIC DNA]</scope>
    <source>
        <strain evidence="6">JCM 11136</strain>
    </source>
</reference>
<dbReference type="Pfam" id="PF01315">
    <property type="entry name" value="Ald_Xan_dh_C"/>
    <property type="match status" value="1"/>
</dbReference>
<organism evidence="5 6">
    <name type="scientific">Nonomuraea longicatena</name>
    <dbReference type="NCBI Taxonomy" id="83682"/>
    <lineage>
        <taxon>Bacteria</taxon>
        <taxon>Bacillati</taxon>
        <taxon>Actinomycetota</taxon>
        <taxon>Actinomycetes</taxon>
        <taxon>Streptosporangiales</taxon>
        <taxon>Streptosporangiaceae</taxon>
        <taxon>Nonomuraea</taxon>
    </lineage>
</organism>
<dbReference type="SUPFAM" id="SSF56003">
    <property type="entry name" value="Molybdenum cofactor-binding domain"/>
    <property type="match status" value="1"/>
</dbReference>
<comment type="caution">
    <text evidence="5">The sequence shown here is derived from an EMBL/GenBank/DDBJ whole genome shotgun (WGS) entry which is preliminary data.</text>
</comment>
<dbReference type="Pfam" id="PF20256">
    <property type="entry name" value="MoCoBD_2"/>
    <property type="match status" value="1"/>
</dbReference>
<evidence type="ECO:0000313" key="5">
    <source>
        <dbReference type="EMBL" id="GAA0918000.1"/>
    </source>
</evidence>
<evidence type="ECO:0000256" key="3">
    <source>
        <dbReference type="SAM" id="MobiDB-lite"/>
    </source>
</evidence>
<dbReference type="InterPro" id="IPR046867">
    <property type="entry name" value="AldOxase/xan_DH_MoCoBD2"/>
</dbReference>
<dbReference type="InterPro" id="IPR000674">
    <property type="entry name" value="Ald_Oxase/Xan_DH_a/b"/>
</dbReference>
<proteinExistence type="predicted"/>
<gene>
    <name evidence="5" type="ORF">GCM10009560_14480</name>
</gene>
<dbReference type="SUPFAM" id="SSF54665">
    <property type="entry name" value="CO dehydrogenase molybdoprotein N-domain-like"/>
    <property type="match status" value="1"/>
</dbReference>
<feature type="region of interest" description="Disordered" evidence="3">
    <location>
        <begin position="1"/>
        <end position="27"/>
    </location>
</feature>